<dbReference type="InterPro" id="IPR011047">
    <property type="entry name" value="Quinoprotein_ADH-like_sf"/>
</dbReference>
<feature type="repeat" description="WD" evidence="3">
    <location>
        <begin position="1832"/>
        <end position="1873"/>
    </location>
</feature>
<feature type="domain" description="Anaphase-promoting complex subunit 4-like WD40" evidence="6">
    <location>
        <begin position="1749"/>
        <end position="1796"/>
    </location>
</feature>
<dbReference type="InterPro" id="IPR025139">
    <property type="entry name" value="DUF4062"/>
</dbReference>
<dbReference type="PROSITE" id="PS50294">
    <property type="entry name" value="WD_REPEATS_REGION"/>
    <property type="match status" value="1"/>
</dbReference>
<evidence type="ECO:0000256" key="1">
    <source>
        <dbReference type="ARBA" id="ARBA00022574"/>
    </source>
</evidence>
<accession>A0ABM0JUF4</accession>
<feature type="compositionally biased region" description="Acidic residues" evidence="4">
    <location>
        <begin position="412"/>
        <end position="437"/>
    </location>
</feature>
<dbReference type="Gene3D" id="2.130.10.10">
    <property type="entry name" value="YVTN repeat-like/Quinoprotein amine dehydrogenase"/>
    <property type="match status" value="3"/>
</dbReference>
<dbReference type="InterPro" id="IPR001680">
    <property type="entry name" value="WD40_rpt"/>
</dbReference>
<feature type="repeat" description="WD" evidence="3">
    <location>
        <begin position="1317"/>
        <end position="1348"/>
    </location>
</feature>
<dbReference type="PROSITE" id="PS50082">
    <property type="entry name" value="WD_REPEATS_2"/>
    <property type="match status" value="4"/>
</dbReference>
<dbReference type="SUPFAM" id="SSF52540">
    <property type="entry name" value="P-loop containing nucleoside triphosphate hydrolases"/>
    <property type="match status" value="1"/>
</dbReference>
<feature type="compositionally biased region" description="Basic and acidic residues" evidence="4">
    <location>
        <begin position="457"/>
        <end position="477"/>
    </location>
</feature>
<proteinExistence type="predicted"/>
<feature type="compositionally biased region" description="Basic and acidic residues" evidence="4">
    <location>
        <begin position="487"/>
        <end position="497"/>
    </location>
</feature>
<feature type="domain" description="NACHT" evidence="5">
    <location>
        <begin position="550"/>
        <end position="721"/>
    </location>
</feature>
<evidence type="ECO:0000256" key="2">
    <source>
        <dbReference type="ARBA" id="ARBA00022737"/>
    </source>
</evidence>
<feature type="repeat" description="WD" evidence="3">
    <location>
        <begin position="1545"/>
        <end position="1560"/>
    </location>
</feature>
<feature type="compositionally biased region" description="Basic and acidic residues" evidence="4">
    <location>
        <begin position="402"/>
        <end position="411"/>
    </location>
</feature>
<dbReference type="InterPro" id="IPR052752">
    <property type="entry name" value="NACHT-WD_repeat"/>
</dbReference>
<feature type="domain" description="DUF4062" evidence="7">
    <location>
        <begin position="27"/>
        <end position="122"/>
    </location>
</feature>
<dbReference type="PROSITE" id="PS00678">
    <property type="entry name" value="WD_REPEATS_1"/>
    <property type="match status" value="1"/>
</dbReference>
<reference evidence="9" key="1">
    <citation type="submission" date="2025-08" db="UniProtKB">
        <authorList>
            <consortium name="RefSeq"/>
        </authorList>
    </citation>
    <scope>IDENTIFICATION</scope>
</reference>
<keyword evidence="2" id="KW-0677">Repeat</keyword>
<organism evidence="8 9">
    <name type="scientific">Aplysia californica</name>
    <name type="common">California sea hare</name>
    <dbReference type="NCBI Taxonomy" id="6500"/>
    <lineage>
        <taxon>Eukaryota</taxon>
        <taxon>Metazoa</taxon>
        <taxon>Spiralia</taxon>
        <taxon>Lophotrochozoa</taxon>
        <taxon>Mollusca</taxon>
        <taxon>Gastropoda</taxon>
        <taxon>Heterobranchia</taxon>
        <taxon>Euthyneura</taxon>
        <taxon>Tectipleura</taxon>
        <taxon>Aplysiida</taxon>
        <taxon>Aplysioidea</taxon>
        <taxon>Aplysiidae</taxon>
        <taxon>Aplysia</taxon>
    </lineage>
</organism>
<keyword evidence="8" id="KW-1185">Reference proteome</keyword>
<dbReference type="InterPro" id="IPR015943">
    <property type="entry name" value="WD40/YVTN_repeat-like_dom_sf"/>
</dbReference>
<feature type="repeat" description="WD" evidence="3">
    <location>
        <begin position="1743"/>
        <end position="1784"/>
    </location>
</feature>
<dbReference type="InterPro" id="IPR019775">
    <property type="entry name" value="WD40_repeat_CS"/>
</dbReference>
<evidence type="ECO:0000259" key="6">
    <source>
        <dbReference type="Pfam" id="PF12894"/>
    </source>
</evidence>
<dbReference type="Gene3D" id="3.40.50.300">
    <property type="entry name" value="P-loop containing nucleotide triphosphate hydrolases"/>
    <property type="match status" value="1"/>
</dbReference>
<feature type="region of interest" description="Disordered" evidence="4">
    <location>
        <begin position="1001"/>
        <end position="1080"/>
    </location>
</feature>
<evidence type="ECO:0000259" key="7">
    <source>
        <dbReference type="Pfam" id="PF13271"/>
    </source>
</evidence>
<dbReference type="InterPro" id="IPR007111">
    <property type="entry name" value="NACHT_NTPase"/>
</dbReference>
<feature type="compositionally biased region" description="Acidic residues" evidence="4">
    <location>
        <begin position="392"/>
        <end position="401"/>
    </location>
</feature>
<feature type="compositionally biased region" description="Basic and acidic residues" evidence="4">
    <location>
        <begin position="1057"/>
        <end position="1066"/>
    </location>
</feature>
<dbReference type="Pfam" id="PF13271">
    <property type="entry name" value="DUF4062"/>
    <property type="match status" value="1"/>
</dbReference>
<dbReference type="Proteomes" id="UP000694888">
    <property type="component" value="Unplaced"/>
</dbReference>
<feature type="compositionally biased region" description="Acidic residues" evidence="4">
    <location>
        <begin position="1067"/>
        <end position="1077"/>
    </location>
</feature>
<dbReference type="SUPFAM" id="SSF50998">
    <property type="entry name" value="Quinoprotein alcohol dehydrogenase-like"/>
    <property type="match status" value="2"/>
</dbReference>
<dbReference type="SMART" id="SM00320">
    <property type="entry name" value="WD40"/>
    <property type="match status" value="5"/>
</dbReference>
<sequence length="1953" mass="222599">MPGRTVTEDLMQGCMDNIPCMPSSAIRVFFSSTFTDMTEERNLVMRTVVPEIKSFCQDKDLTFEVVDMRWGVREDAYADHQTCDLCIAEIEKSERASLGPNFVVFVGDKYGSRPLPSAIPVTEFRLFRRIASWMDIKFETVEKWYLLDTNSVPPVYQIQPITTLLPYFNNMNPVNKTKRLVHVQNWESDERNMKNVFRKVSVIALDQKKITRAACEKYFISVTECEVDKGIYTYSKLKDRTLCFERTLTSINIEDSIAKRFIDLSPDGEIDPEARDLREKMKSEKLRDCLPESQRVQDTVCWSDKGIDPENPEHAHYLETFCETFKKLLLEQIKLAIRETAEDKIENALSAEVVRHMMHCKLRSQCFFGQGEVINQTYKMLHKIFRIKGMGQEEEEEDQEKEENPVEKSDEKEESMDENANEEDNKNDEDVVNESNEEQNNLSVRSNNVEEDVRDDDESKLKEDENDTDADKDIQDKEQDEDDDEQKPEQTEHEKKVQEIIASVTAHYERLGERAPTFSIGDLADDTASDPTRDMKQELITFDMTKRYRRPVVVTGEDGCGKTTIVATMARLLKTWHPPAVLLIRFLGSTARSDNVRSLLINLIENIWSAYNMIRPTDIDFAEDVIYLGQYLQALMWKVSCESKPLYILLDSLDFLQPGEQAHGLAWLPTTLPLHCGVLVTVAKTSQGCLKSARRILPFEALFIEIPPLSEEAADKVVSATLNRNSRELARPQRNFLLEKYREWPNPLYLKLITDLSMSWRSHQQVKDLILGSNTEHAVIHLFMLTERNHGIVLVSKAFGLLSCMKRGILYQEMEDMLSLADDVLHDTYIHHLPPDPELIRLPGSILSRVHSDISEYLAMADDGFGSLISWYHPQFKEIAKERYVTDELRRPLHRLAAQYFMGFWHQKVKPLRLDKVKTGWYPDNTRGVPEQSLYLKNGKANVRKLVELPHHLAWAGMWKDFHREIVCNVEWLVAKVKHVGVTDLKADLMMMLKHRASLSEEDDVDEVDLSPEEEEEKKNAEAALEAKPADEETEEDQQAEEEKRPEDEILFLTESGKQDPTVKEEEVVEEEKEEDQSVSTITEAEYVPDLVTALKDVEILLDIINLGIDSIRHDAYSLPAQIICHLGKDRPTSPGLRKLVTDSYRWISDNPMQMFCPVDACLAPPGEMLQSTFNIDVVLPDSDREHDYPIELDADENQLFVIQQNVRRTDTLIVLDLSQGGERVMIEDTKAYVHSFRLNGNKKFLILCVYKSLDSFNPSYKYKLYDVGQFSSYFLEKEASSMDVTNNGDIVAYADERTCYICSPKREERSLEIIYRLHHTETITNIRFSPDAYYLLTFNPEDAFRVWVPRRGECTFAVEADQKKKSRFSLTETSGKVVHITANQRLLQVMSDVKQKSTLKIHDLSTGNVLHELSSPELSHFYQIDSLDLDEGEEFVLVSTQQVEVVGGNRSKSALLWDVETGKLVSRVGSEKPFDATKVLISNNIVYILACFFKDTNVYVYSVGPRHRMLAGAKPIRKIDRHSKSVLQLLLCFSDTEAGGSDRLISVGADNSIKIWDLDQVLKPESKTKKVDIGASTCLAYTKECDAVFFATDKGFIVRHSCKDDCERKTLTSELEGAVHIMLMSKNGRYLIAAVGNMIYVYYHETGELEYSLESCCAGKISCMAENNNVLIAGHSGMEGKGRIWDLSNGRALKDVSYLYSFYETAVNPRGTQFGITMFEYPIMIDVFGSGAEPSNISMEQVDSMMSPCTHLAFSHDGAMLASASKDGRIRVIDTETGRYLHTMMQQSCITAMLFSWDNQLLYTAGYRSVYLWCIGPEHSPEKQGSLEVKLTRHANFITCMQLLRDDRYLVTASLDKTIVLWSLKTRTAICSFRTHNPVDTMKVAADLSSISYIPDRSSNVAVLMLNKTGQEVLSGVPKVPVPPKVKKAQSVAFTFSSQQVTTKTSTACSIL</sequence>
<dbReference type="PANTHER" id="PTHR19871">
    <property type="entry name" value="BETA TRANSDUCIN-RELATED PROTEIN"/>
    <property type="match status" value="1"/>
</dbReference>
<gene>
    <name evidence="9" type="primary">LOC101864694</name>
</gene>
<dbReference type="Pfam" id="PF12894">
    <property type="entry name" value="ANAPC4_WD40"/>
    <property type="match status" value="1"/>
</dbReference>
<protein>
    <submittedName>
        <fullName evidence="9">Uncharacterized protein LOC101864694</fullName>
    </submittedName>
</protein>
<evidence type="ECO:0000313" key="9">
    <source>
        <dbReference type="RefSeq" id="XP_005101748.1"/>
    </source>
</evidence>
<dbReference type="PANTHER" id="PTHR19871:SF14">
    <property type="entry name" value="DUF4062 DOMAIN-CONTAINING PROTEIN"/>
    <property type="match status" value="1"/>
</dbReference>
<evidence type="ECO:0000259" key="5">
    <source>
        <dbReference type="Pfam" id="PF05729"/>
    </source>
</evidence>
<feature type="compositionally biased region" description="Acidic residues" evidence="4">
    <location>
        <begin position="1001"/>
        <end position="1016"/>
    </location>
</feature>
<feature type="region of interest" description="Disordered" evidence="4">
    <location>
        <begin position="390"/>
        <end position="497"/>
    </location>
</feature>
<dbReference type="InterPro" id="IPR027417">
    <property type="entry name" value="P-loop_NTPase"/>
</dbReference>
<dbReference type="RefSeq" id="XP_005101748.1">
    <property type="nucleotide sequence ID" value="XM_005101691.2"/>
</dbReference>
<dbReference type="InterPro" id="IPR024977">
    <property type="entry name" value="Apc4-like_WD40_dom"/>
</dbReference>
<dbReference type="Pfam" id="PF05729">
    <property type="entry name" value="NACHT"/>
    <property type="match status" value="1"/>
</dbReference>
<evidence type="ECO:0000313" key="8">
    <source>
        <dbReference type="Proteomes" id="UP000694888"/>
    </source>
</evidence>
<dbReference type="Pfam" id="PF00400">
    <property type="entry name" value="WD40"/>
    <property type="match status" value="1"/>
</dbReference>
<evidence type="ECO:0000256" key="3">
    <source>
        <dbReference type="PROSITE-ProRule" id="PRU00221"/>
    </source>
</evidence>
<dbReference type="Gene3D" id="1.25.40.370">
    <property type="match status" value="1"/>
</dbReference>
<keyword evidence="1 3" id="KW-0853">WD repeat</keyword>
<dbReference type="GeneID" id="101864694"/>
<name>A0ABM0JUF4_APLCA</name>
<evidence type="ECO:0000256" key="4">
    <source>
        <dbReference type="SAM" id="MobiDB-lite"/>
    </source>
</evidence>